<evidence type="ECO:0000313" key="2">
    <source>
        <dbReference type="EMBL" id="MBF8189445.1"/>
    </source>
</evidence>
<reference evidence="2" key="1">
    <citation type="submission" date="2020-11" db="EMBL/GenBank/DDBJ databases">
        <title>Whole-genome analyses of Nonomuraea sp. K274.</title>
        <authorList>
            <person name="Veyisoglu A."/>
        </authorList>
    </citation>
    <scope>NUCLEOTIDE SEQUENCE</scope>
    <source>
        <strain evidence="2">K274</strain>
    </source>
</reference>
<evidence type="ECO:0000256" key="1">
    <source>
        <dbReference type="SAM" id="MobiDB-lite"/>
    </source>
</evidence>
<evidence type="ECO:0000313" key="3">
    <source>
        <dbReference type="Proteomes" id="UP000605361"/>
    </source>
</evidence>
<feature type="compositionally biased region" description="Low complexity" evidence="1">
    <location>
        <begin position="1"/>
        <end position="19"/>
    </location>
</feature>
<protein>
    <submittedName>
        <fullName evidence="2">Uncharacterized protein</fullName>
    </submittedName>
</protein>
<accession>A0A931AG05</accession>
<gene>
    <name evidence="2" type="ORF">ITP53_27660</name>
</gene>
<keyword evidence="3" id="KW-1185">Reference proteome</keyword>
<feature type="region of interest" description="Disordered" evidence="1">
    <location>
        <begin position="1"/>
        <end position="25"/>
    </location>
</feature>
<sequence>RAAAEPARLRAAAEPPADAARLERPAGGDLGGLFGRAAAAVLERKAFDDAHLRAVGTALRLAGDPAVRLGVDGLELAGGSPQSSSDVLDAARRCELFRPEIELAREVAGGRQAHVVVDAGSQLPAAFALVDALGAERVTLCGRFVAEHDAALRRVPELAGVRCLAWSPDQEIRPLWCTGSESGGPGPLVLWVTGTRPPPERGPWAGWLDAARAAAFPDEALGRCQGLTIKVTRIDFLAAVTGMNGMTVNLRRLLAALPSGVPVRCELVVGAPGMPADVVGESLELLADGPGGVRVAGLRAYRMGIRAEWAGQSVRFPPAAGHDLARWLEFDAPDTMRPYEVTAMISRWLDRLPGLLPGRFAACSVAGDTAVDADAWDPCAEVVSVAGTGTFAVSLRSGRSYRLDQGLVEPVTRLAADPRALDDLAESARRRLTEELARAGVLGSGG</sequence>
<feature type="non-terminal residue" evidence="2">
    <location>
        <position position="1"/>
    </location>
</feature>
<dbReference type="AlphaFoldDB" id="A0A931AG05"/>
<comment type="caution">
    <text evidence="2">The sequence shown here is derived from an EMBL/GenBank/DDBJ whole genome shotgun (WGS) entry which is preliminary data.</text>
</comment>
<dbReference type="Proteomes" id="UP000605361">
    <property type="component" value="Unassembled WGS sequence"/>
</dbReference>
<name>A0A931AG05_9ACTN</name>
<organism evidence="2 3">
    <name type="scientific">Nonomuraea cypriaca</name>
    <dbReference type="NCBI Taxonomy" id="1187855"/>
    <lineage>
        <taxon>Bacteria</taxon>
        <taxon>Bacillati</taxon>
        <taxon>Actinomycetota</taxon>
        <taxon>Actinomycetes</taxon>
        <taxon>Streptosporangiales</taxon>
        <taxon>Streptosporangiaceae</taxon>
        <taxon>Nonomuraea</taxon>
    </lineage>
</organism>
<dbReference type="EMBL" id="JADOGI010000091">
    <property type="protein sequence ID" value="MBF8189445.1"/>
    <property type="molecule type" value="Genomic_DNA"/>
</dbReference>
<dbReference type="RefSeq" id="WP_195898377.1">
    <property type="nucleotide sequence ID" value="NZ_JADOGI010000091.1"/>
</dbReference>
<proteinExistence type="predicted"/>